<organism evidence="1 2">
    <name type="scientific">Coraliomargarita akajimensis (strain DSM 45221 / IAM 15411 / JCM 23193 / KCTC 12865 / 04OKA010-24)</name>
    <dbReference type="NCBI Taxonomy" id="583355"/>
    <lineage>
        <taxon>Bacteria</taxon>
        <taxon>Pseudomonadati</taxon>
        <taxon>Verrucomicrobiota</taxon>
        <taxon>Opitutia</taxon>
        <taxon>Puniceicoccales</taxon>
        <taxon>Coraliomargaritaceae</taxon>
        <taxon>Coraliomargarita</taxon>
    </lineage>
</organism>
<accession>D5EI54</accession>
<reference evidence="1 2" key="1">
    <citation type="journal article" date="2010" name="Stand. Genomic Sci.">
        <title>Complete genome sequence of Coraliomargarita akajimensis type strain (04OKA010-24).</title>
        <authorList>
            <person name="Mavromatis K."/>
            <person name="Abt B."/>
            <person name="Brambilla E."/>
            <person name="Lapidus A."/>
            <person name="Copeland A."/>
            <person name="Deshpande S."/>
            <person name="Nolan M."/>
            <person name="Lucas S."/>
            <person name="Tice H."/>
            <person name="Cheng J.F."/>
            <person name="Han C."/>
            <person name="Detter J.C."/>
            <person name="Woyke T."/>
            <person name="Goodwin L."/>
            <person name="Pitluck S."/>
            <person name="Held B."/>
            <person name="Brettin T."/>
            <person name="Tapia R."/>
            <person name="Ivanova N."/>
            <person name="Mikhailova N."/>
            <person name="Pati A."/>
            <person name="Liolios K."/>
            <person name="Chen A."/>
            <person name="Palaniappan K."/>
            <person name="Land M."/>
            <person name="Hauser L."/>
            <person name="Chang Y.J."/>
            <person name="Jeffries C.D."/>
            <person name="Rohde M."/>
            <person name="Goker M."/>
            <person name="Bristow J."/>
            <person name="Eisen J.A."/>
            <person name="Markowitz V."/>
            <person name="Hugenholtz P."/>
            <person name="Klenk H.P."/>
            <person name="Kyrpides N.C."/>
        </authorList>
    </citation>
    <scope>NUCLEOTIDE SEQUENCE [LARGE SCALE GENOMIC DNA]</scope>
    <source>
        <strain evidence="2">DSM 45221 / IAM 15411 / JCM 23193 / KCTC 12865</strain>
    </source>
</reference>
<dbReference type="AlphaFoldDB" id="D5EI54"/>
<evidence type="ECO:0000313" key="1">
    <source>
        <dbReference type="EMBL" id="ADE56094.1"/>
    </source>
</evidence>
<dbReference type="EMBL" id="CP001998">
    <property type="protein sequence ID" value="ADE56094.1"/>
    <property type="molecule type" value="Genomic_DNA"/>
</dbReference>
<dbReference type="Proteomes" id="UP000000925">
    <property type="component" value="Chromosome"/>
</dbReference>
<dbReference type="KEGG" id="caa:Caka_3081"/>
<evidence type="ECO:0000313" key="2">
    <source>
        <dbReference type="Proteomes" id="UP000000925"/>
    </source>
</evidence>
<dbReference type="STRING" id="583355.Caka_3081"/>
<proteinExistence type="predicted"/>
<gene>
    <name evidence="1" type="ordered locus">Caka_3081</name>
</gene>
<protein>
    <submittedName>
        <fullName evidence="1">Uncharacterized protein</fullName>
    </submittedName>
</protein>
<name>D5EI54_CORAD</name>
<sequence length="136" mass="15210">MKTTLITLFGILSMLHLSFGDGEKAFIEKVRKAHQAGSVDAFVELHYGGVPEVIRPMVERRWAHEIKKGPLSDLSIRPFESEDTAKRNKAIKLKGDSYIRTAPASAFIVFTYETQSASVPISLVGDTYYLSSFKKQ</sequence>
<dbReference type="RefSeq" id="WP_013044810.1">
    <property type="nucleotide sequence ID" value="NC_014008.1"/>
</dbReference>
<dbReference type="HOGENOM" id="CLU_1871927_0_0_0"/>
<keyword evidence="2" id="KW-1185">Reference proteome</keyword>